<keyword evidence="4 11" id="KW-1133">Transmembrane helix</keyword>
<dbReference type="InterPro" id="IPR000276">
    <property type="entry name" value="GPCR_Rhodpsn"/>
</dbReference>
<keyword evidence="8 9" id="KW-0807">Transducer</keyword>
<reference evidence="13" key="1">
    <citation type="journal article" date="2024" name="Gigascience">
        <title>Chromosome-level genome of the poultry shaft louse Menopon gallinae provides insight into the host-switching and adaptive evolution of parasitic lice.</title>
        <authorList>
            <person name="Xu Y."/>
            <person name="Ma L."/>
            <person name="Liu S."/>
            <person name="Liang Y."/>
            <person name="Liu Q."/>
            <person name="He Z."/>
            <person name="Tian L."/>
            <person name="Duan Y."/>
            <person name="Cai W."/>
            <person name="Li H."/>
            <person name="Song F."/>
        </authorList>
    </citation>
    <scope>NUCLEOTIDE SEQUENCE</scope>
    <source>
        <strain evidence="13">Cailab_2023a</strain>
    </source>
</reference>
<dbReference type="PROSITE" id="PS00237">
    <property type="entry name" value="G_PROTEIN_RECEP_F1_1"/>
    <property type="match status" value="1"/>
</dbReference>
<dbReference type="PANTHER" id="PTHR24243:SF233">
    <property type="entry name" value="THYROTROPIN-RELEASING HORMONE RECEPTOR"/>
    <property type="match status" value="1"/>
</dbReference>
<dbReference type="PRINTS" id="PR00237">
    <property type="entry name" value="GPCRRHODOPSN"/>
</dbReference>
<name>A0AAW2I4C2_9NEOP</name>
<evidence type="ECO:0000256" key="1">
    <source>
        <dbReference type="ARBA" id="ARBA00004141"/>
    </source>
</evidence>
<keyword evidence="5 9" id="KW-0297">G-protein coupled receptor</keyword>
<evidence type="ECO:0000256" key="6">
    <source>
        <dbReference type="ARBA" id="ARBA00023136"/>
    </source>
</evidence>
<evidence type="ECO:0000256" key="7">
    <source>
        <dbReference type="ARBA" id="ARBA00023170"/>
    </source>
</evidence>
<dbReference type="Pfam" id="PF00001">
    <property type="entry name" value="7tm_1"/>
    <property type="match status" value="1"/>
</dbReference>
<evidence type="ECO:0000256" key="8">
    <source>
        <dbReference type="ARBA" id="ARBA00023224"/>
    </source>
</evidence>
<evidence type="ECO:0000256" key="4">
    <source>
        <dbReference type="ARBA" id="ARBA00022989"/>
    </source>
</evidence>
<dbReference type="AlphaFoldDB" id="A0AAW2I4C2"/>
<evidence type="ECO:0000256" key="3">
    <source>
        <dbReference type="ARBA" id="ARBA00022692"/>
    </source>
</evidence>
<gene>
    <name evidence="13" type="ORF">PYX00_004281</name>
</gene>
<sequence length="414" mass="47577">MMVTHASVLTILAISFERYYAICEPLKAGYICTKTRAFFICLCAWFLAGLLTSPMLFISQYELAQYSDGSLVPACLTPADTFWKELFYYMSISLFFWVPLVILLLLYTIIVVRLMSDPGIKWYISASAETIKNLGIEKYFNILYFCKTMSYDNSTSAQRYRKQVILMLGTVVLFFFISLLPFRALIVWIVLVPHEEVMALGNEKYYNLLYFCRIMFYLNSAINPILYNLMSTKFRNGFFKLCGIKKKCFRKHTRALLRNSTFNTSSLTAITTSSIHRASVVDSSGFRDRSRSVTGRSVQSEQSRQGSCSKSAGHGRSRTGIYLERTRPSRRKSFGDFQKTPAPVMNHSRSLDSVFRARRTVRLCRREVEFVCVGNHISGNEGNISRQNGLRKMANGEVERTFLKRRPTVNEIYV</sequence>
<dbReference type="EMBL" id="JARGDH010000002">
    <property type="protein sequence ID" value="KAL0276781.1"/>
    <property type="molecule type" value="Genomic_DNA"/>
</dbReference>
<feature type="domain" description="G-protein coupled receptors family 1 profile" evidence="12">
    <location>
        <begin position="1"/>
        <end position="227"/>
    </location>
</feature>
<keyword evidence="6 11" id="KW-0472">Membrane</keyword>
<comment type="subcellular location">
    <subcellularLocation>
        <location evidence="1">Membrane</location>
        <topology evidence="1">Multi-pass membrane protein</topology>
    </subcellularLocation>
</comment>
<organism evidence="13">
    <name type="scientific">Menopon gallinae</name>
    <name type="common">poultry shaft louse</name>
    <dbReference type="NCBI Taxonomy" id="328185"/>
    <lineage>
        <taxon>Eukaryota</taxon>
        <taxon>Metazoa</taxon>
        <taxon>Ecdysozoa</taxon>
        <taxon>Arthropoda</taxon>
        <taxon>Hexapoda</taxon>
        <taxon>Insecta</taxon>
        <taxon>Pterygota</taxon>
        <taxon>Neoptera</taxon>
        <taxon>Paraneoptera</taxon>
        <taxon>Psocodea</taxon>
        <taxon>Troctomorpha</taxon>
        <taxon>Phthiraptera</taxon>
        <taxon>Amblycera</taxon>
        <taxon>Menoponidae</taxon>
        <taxon>Menopon</taxon>
    </lineage>
</organism>
<proteinExistence type="inferred from homology"/>
<accession>A0AAW2I4C2</accession>
<evidence type="ECO:0000256" key="11">
    <source>
        <dbReference type="SAM" id="Phobius"/>
    </source>
</evidence>
<feature type="compositionally biased region" description="Polar residues" evidence="10">
    <location>
        <begin position="292"/>
        <end position="310"/>
    </location>
</feature>
<evidence type="ECO:0000256" key="9">
    <source>
        <dbReference type="RuleBase" id="RU000688"/>
    </source>
</evidence>
<dbReference type="PROSITE" id="PS50262">
    <property type="entry name" value="G_PROTEIN_RECEP_F1_2"/>
    <property type="match status" value="1"/>
</dbReference>
<feature type="transmembrane region" description="Helical" evidence="11">
    <location>
        <begin position="164"/>
        <end position="188"/>
    </location>
</feature>
<feature type="transmembrane region" description="Helical" evidence="11">
    <location>
        <begin position="37"/>
        <end position="58"/>
    </location>
</feature>
<comment type="caution">
    <text evidence="13">The sequence shown here is derived from an EMBL/GenBank/DDBJ whole genome shotgun (WGS) entry which is preliminary data.</text>
</comment>
<dbReference type="PANTHER" id="PTHR24243">
    <property type="entry name" value="G-PROTEIN COUPLED RECEPTOR"/>
    <property type="match status" value="1"/>
</dbReference>
<comment type="similarity">
    <text evidence="2 9">Belongs to the G-protein coupled receptor 1 family.</text>
</comment>
<evidence type="ECO:0000259" key="12">
    <source>
        <dbReference type="PROSITE" id="PS50262"/>
    </source>
</evidence>
<evidence type="ECO:0000313" key="13">
    <source>
        <dbReference type="EMBL" id="KAL0276781.1"/>
    </source>
</evidence>
<keyword evidence="3 9" id="KW-0812">Transmembrane</keyword>
<evidence type="ECO:0000256" key="10">
    <source>
        <dbReference type="SAM" id="MobiDB-lite"/>
    </source>
</evidence>
<feature type="transmembrane region" description="Helical" evidence="11">
    <location>
        <begin position="86"/>
        <end position="112"/>
    </location>
</feature>
<dbReference type="Gene3D" id="1.20.1070.10">
    <property type="entry name" value="Rhodopsin 7-helix transmembrane proteins"/>
    <property type="match status" value="1"/>
</dbReference>
<evidence type="ECO:0000256" key="2">
    <source>
        <dbReference type="ARBA" id="ARBA00010663"/>
    </source>
</evidence>
<feature type="region of interest" description="Disordered" evidence="10">
    <location>
        <begin position="286"/>
        <end position="320"/>
    </location>
</feature>
<protein>
    <recommendedName>
        <fullName evidence="12">G-protein coupled receptors family 1 profile domain-containing protein</fullName>
    </recommendedName>
</protein>
<dbReference type="GO" id="GO:0004930">
    <property type="term" value="F:G protein-coupled receptor activity"/>
    <property type="evidence" value="ECO:0007669"/>
    <property type="project" value="UniProtKB-KW"/>
</dbReference>
<dbReference type="InterPro" id="IPR017452">
    <property type="entry name" value="GPCR_Rhodpsn_7TM"/>
</dbReference>
<dbReference type="GO" id="GO:0005886">
    <property type="term" value="C:plasma membrane"/>
    <property type="evidence" value="ECO:0007669"/>
    <property type="project" value="TreeGrafter"/>
</dbReference>
<evidence type="ECO:0000256" key="5">
    <source>
        <dbReference type="ARBA" id="ARBA00023040"/>
    </source>
</evidence>
<keyword evidence="7 9" id="KW-0675">Receptor</keyword>
<feature type="transmembrane region" description="Helical" evidence="11">
    <location>
        <begin position="208"/>
        <end position="230"/>
    </location>
</feature>
<dbReference type="SUPFAM" id="SSF81321">
    <property type="entry name" value="Family A G protein-coupled receptor-like"/>
    <property type="match status" value="1"/>
</dbReference>